<reference evidence="2 3" key="1">
    <citation type="submission" date="2024-07" db="EMBL/GenBank/DDBJ databases">
        <title>Section-level genome sequencing and comparative genomics of Aspergillus sections Usti and Cavernicolus.</title>
        <authorList>
            <consortium name="Lawrence Berkeley National Laboratory"/>
            <person name="Nybo J.L."/>
            <person name="Vesth T.C."/>
            <person name="Theobald S."/>
            <person name="Frisvad J.C."/>
            <person name="Larsen T.O."/>
            <person name="Kjaerboelling I."/>
            <person name="Rothschild-Mancinelli K."/>
            <person name="Lyhne E.K."/>
            <person name="Kogle M.E."/>
            <person name="Barry K."/>
            <person name="Clum A."/>
            <person name="Na H."/>
            <person name="Ledsgaard L."/>
            <person name="Lin J."/>
            <person name="Lipzen A."/>
            <person name="Kuo A."/>
            <person name="Riley R."/>
            <person name="Mondo S."/>
            <person name="Labutti K."/>
            <person name="Haridas S."/>
            <person name="Pangalinan J."/>
            <person name="Salamov A.A."/>
            <person name="Simmons B.A."/>
            <person name="Magnuson J.K."/>
            <person name="Chen J."/>
            <person name="Drula E."/>
            <person name="Henrissat B."/>
            <person name="Wiebenga A."/>
            <person name="Lubbers R.J."/>
            <person name="Gomes A.C."/>
            <person name="Makela M.R."/>
            <person name="Stajich J."/>
            <person name="Grigoriev I.V."/>
            <person name="Mortensen U.H."/>
            <person name="De Vries R.P."/>
            <person name="Baker S.E."/>
            <person name="Andersen M.R."/>
        </authorList>
    </citation>
    <scope>NUCLEOTIDE SEQUENCE [LARGE SCALE GENOMIC DNA]</scope>
    <source>
        <strain evidence="2 3">CBS 209.92</strain>
    </source>
</reference>
<feature type="transmembrane region" description="Helical" evidence="1">
    <location>
        <begin position="94"/>
        <end position="117"/>
    </location>
</feature>
<protein>
    <recommendedName>
        <fullName evidence="4">MARVEL domain-containing protein</fullName>
    </recommendedName>
</protein>
<sequence>MAYSTRPAQQTGERSLNPVGEAYRFISFFQICVWIGSIIVFSLAAVTVDRTTRGTPLYVAAAYNFGVGLVFVFYFCFSAPLAKPASQSTARPPMLYILLHFVWLCLWGAAGPLMLIYRYDNDYERSRYTKRRIIHIGSTIVTARPSNTTTPCAAFGIICFIFYLCSTYSILKLLLHQFDERDVRVFREEEARKDADRNRNVNATTTAG</sequence>
<dbReference type="Proteomes" id="UP001610563">
    <property type="component" value="Unassembled WGS sequence"/>
</dbReference>
<proteinExistence type="predicted"/>
<organism evidence="2 3">
    <name type="scientific">Aspergillus keveii</name>
    <dbReference type="NCBI Taxonomy" id="714993"/>
    <lineage>
        <taxon>Eukaryota</taxon>
        <taxon>Fungi</taxon>
        <taxon>Dikarya</taxon>
        <taxon>Ascomycota</taxon>
        <taxon>Pezizomycotina</taxon>
        <taxon>Eurotiomycetes</taxon>
        <taxon>Eurotiomycetidae</taxon>
        <taxon>Eurotiales</taxon>
        <taxon>Aspergillaceae</taxon>
        <taxon>Aspergillus</taxon>
        <taxon>Aspergillus subgen. Nidulantes</taxon>
    </lineage>
</organism>
<accession>A0ABR4FKB8</accession>
<dbReference type="EMBL" id="JBFTWV010000218">
    <property type="protein sequence ID" value="KAL2783689.1"/>
    <property type="molecule type" value="Genomic_DNA"/>
</dbReference>
<keyword evidence="3" id="KW-1185">Reference proteome</keyword>
<name>A0ABR4FKB8_9EURO</name>
<evidence type="ECO:0000313" key="3">
    <source>
        <dbReference type="Proteomes" id="UP001610563"/>
    </source>
</evidence>
<keyword evidence="1" id="KW-0812">Transmembrane</keyword>
<evidence type="ECO:0008006" key="4">
    <source>
        <dbReference type="Google" id="ProtNLM"/>
    </source>
</evidence>
<feature type="transmembrane region" description="Helical" evidence="1">
    <location>
        <begin position="153"/>
        <end position="175"/>
    </location>
</feature>
<gene>
    <name evidence="2" type="ORF">BJX66DRAFT_344724</name>
</gene>
<feature type="transmembrane region" description="Helical" evidence="1">
    <location>
        <begin position="22"/>
        <end position="45"/>
    </location>
</feature>
<comment type="caution">
    <text evidence="2">The sequence shown here is derived from an EMBL/GenBank/DDBJ whole genome shotgun (WGS) entry which is preliminary data.</text>
</comment>
<feature type="transmembrane region" description="Helical" evidence="1">
    <location>
        <begin position="57"/>
        <end position="82"/>
    </location>
</feature>
<keyword evidence="1" id="KW-1133">Transmembrane helix</keyword>
<keyword evidence="1" id="KW-0472">Membrane</keyword>
<evidence type="ECO:0000256" key="1">
    <source>
        <dbReference type="SAM" id="Phobius"/>
    </source>
</evidence>
<evidence type="ECO:0000313" key="2">
    <source>
        <dbReference type="EMBL" id="KAL2783689.1"/>
    </source>
</evidence>